<keyword evidence="1" id="KW-0472">Membrane</keyword>
<sequence>MHRRRRRLGPSSSNGTRVLAAACVRAPVVACQSTRGLFHLTLIYSSTFHSGMYSVSILHFVAMKE</sequence>
<keyword evidence="1" id="KW-0812">Transmembrane</keyword>
<feature type="transmembrane region" description="Helical" evidence="1">
    <location>
        <begin position="41"/>
        <end position="62"/>
    </location>
</feature>
<evidence type="ECO:0000313" key="2">
    <source>
        <dbReference type="EMBL" id="ACF81867.1"/>
    </source>
</evidence>
<organism evidence="2">
    <name type="scientific">Zea mays</name>
    <name type="common">Maize</name>
    <dbReference type="NCBI Taxonomy" id="4577"/>
    <lineage>
        <taxon>Eukaryota</taxon>
        <taxon>Viridiplantae</taxon>
        <taxon>Streptophyta</taxon>
        <taxon>Embryophyta</taxon>
        <taxon>Tracheophyta</taxon>
        <taxon>Spermatophyta</taxon>
        <taxon>Magnoliopsida</taxon>
        <taxon>Liliopsida</taxon>
        <taxon>Poales</taxon>
        <taxon>Poaceae</taxon>
        <taxon>PACMAD clade</taxon>
        <taxon>Panicoideae</taxon>
        <taxon>Andropogonodae</taxon>
        <taxon>Andropogoneae</taxon>
        <taxon>Tripsacinae</taxon>
        <taxon>Zea</taxon>
    </lineage>
</organism>
<accession>B4FIC4</accession>
<name>B4FIC4_MAIZE</name>
<proteinExistence type="evidence at transcript level"/>
<dbReference type="AlphaFoldDB" id="B4FIC4"/>
<evidence type="ECO:0000256" key="1">
    <source>
        <dbReference type="SAM" id="Phobius"/>
    </source>
</evidence>
<keyword evidence="1" id="KW-1133">Transmembrane helix</keyword>
<dbReference type="EMBL" id="BT036862">
    <property type="protein sequence ID" value="ACF81867.1"/>
    <property type="molecule type" value="mRNA"/>
</dbReference>
<protein>
    <submittedName>
        <fullName evidence="2">Uncharacterized protein</fullName>
    </submittedName>
</protein>
<reference evidence="2" key="1">
    <citation type="journal article" date="2009" name="PLoS Genet.">
        <title>Sequencing, mapping, and analysis of 27,455 maize full-length cDNAs.</title>
        <authorList>
            <person name="Soderlund C."/>
            <person name="Descour A."/>
            <person name="Kudrna D."/>
            <person name="Bomhoff M."/>
            <person name="Boyd L."/>
            <person name="Currie J."/>
            <person name="Angelova A."/>
            <person name="Collura K."/>
            <person name="Wissotski M."/>
            <person name="Ashley E."/>
            <person name="Morrow D."/>
            <person name="Fernandes J."/>
            <person name="Walbot V."/>
            <person name="Yu Y."/>
        </authorList>
    </citation>
    <scope>NUCLEOTIDE SEQUENCE</scope>
    <source>
        <strain evidence="2">B73</strain>
    </source>
</reference>